<dbReference type="InterPro" id="IPR026749">
    <property type="entry name" value="Tmem135"/>
</dbReference>
<dbReference type="PANTHER" id="PTHR12459">
    <property type="entry name" value="TRANSMEMBRANE PROTEIN 135-RELATED"/>
    <property type="match status" value="1"/>
</dbReference>
<evidence type="ECO:0008006" key="5">
    <source>
        <dbReference type="Google" id="ProtNLM"/>
    </source>
</evidence>
<keyword evidence="2" id="KW-0812">Transmembrane</keyword>
<evidence type="ECO:0000313" key="3">
    <source>
        <dbReference type="EMBL" id="KAK4190177.1"/>
    </source>
</evidence>
<feature type="region of interest" description="Disordered" evidence="1">
    <location>
        <begin position="27"/>
        <end position="49"/>
    </location>
</feature>
<dbReference type="AlphaFoldDB" id="A0AAN7AL77"/>
<keyword evidence="2" id="KW-0472">Membrane</keyword>
<keyword evidence="4" id="KW-1185">Reference proteome</keyword>
<organism evidence="3 4">
    <name type="scientific">Podospora australis</name>
    <dbReference type="NCBI Taxonomy" id="1536484"/>
    <lineage>
        <taxon>Eukaryota</taxon>
        <taxon>Fungi</taxon>
        <taxon>Dikarya</taxon>
        <taxon>Ascomycota</taxon>
        <taxon>Pezizomycotina</taxon>
        <taxon>Sordariomycetes</taxon>
        <taxon>Sordariomycetidae</taxon>
        <taxon>Sordariales</taxon>
        <taxon>Podosporaceae</taxon>
        <taxon>Podospora</taxon>
    </lineage>
</organism>
<keyword evidence="2" id="KW-1133">Transmembrane helix</keyword>
<evidence type="ECO:0000256" key="1">
    <source>
        <dbReference type="SAM" id="MobiDB-lite"/>
    </source>
</evidence>
<accession>A0AAN7AL77</accession>
<evidence type="ECO:0000256" key="2">
    <source>
        <dbReference type="SAM" id="Phobius"/>
    </source>
</evidence>
<feature type="transmembrane region" description="Helical" evidence="2">
    <location>
        <begin position="401"/>
        <end position="422"/>
    </location>
</feature>
<feature type="compositionally biased region" description="Polar residues" evidence="1">
    <location>
        <begin position="32"/>
        <end position="46"/>
    </location>
</feature>
<comment type="caution">
    <text evidence="3">The sequence shown here is derived from an EMBL/GenBank/DDBJ whole genome shotgun (WGS) entry which is preliminary data.</text>
</comment>
<protein>
    <recommendedName>
        <fullName evidence="5">Integral membrane protein</fullName>
    </recommendedName>
</protein>
<feature type="region of interest" description="Disordered" evidence="1">
    <location>
        <begin position="98"/>
        <end position="117"/>
    </location>
</feature>
<sequence length="537" mass="58927">MARSKAQLASPNNVAITSSINAPSSLLPSPSTALQLVPSPSGTSGLRTGRKRLRWDDGIPPILRPILRAYLLGYASAVAPRVLTLVLQYITRRRKQVDAPLPPLPPPPHDGDNNGKQPTETFLVSLRRVLQGGLDWQRFPTFCAVLVGGSTLLEAPLKSAFDKLLQNLSDVARNRLSRFIASFIGAWLSLRLLQSKHTPGFTSDHDSPKSTKYAGHTLDLTFFAVTRALDVLFGEAWHRHSLRRQASGKWSRLEKAISHLADPAVFSLSSGLVMWGWFYAPSRLPRAYQKWITSAAAVDNRLIQALQRCHSGELRYGEETGQSHLLGSMCVDNNLPEHWGDPAKSIPFPCEIVHMGCGPSCEYHALSRFVRSFKWATATYLPLSLLLAIRNPNAKGVKRALLSAARSSAFLGAFISLFYYGVCLARTRVGPHVLGKDPQTRNRIDGGICVGTGCVLCGWSILLEKAGRRKDIGMFVAPRALATLFPRQYSIEKQWRETLAFSLSTAVVFTCVLENKTRVRGVLGSVLGSVLNAGSRA</sequence>
<dbReference type="EMBL" id="MU864368">
    <property type="protein sequence ID" value="KAK4190177.1"/>
    <property type="molecule type" value="Genomic_DNA"/>
</dbReference>
<evidence type="ECO:0000313" key="4">
    <source>
        <dbReference type="Proteomes" id="UP001302126"/>
    </source>
</evidence>
<name>A0AAN7AL77_9PEZI</name>
<gene>
    <name evidence="3" type="ORF">QBC35DRAFT_94646</name>
</gene>
<reference evidence="3" key="2">
    <citation type="submission" date="2023-05" db="EMBL/GenBank/DDBJ databases">
        <authorList>
            <consortium name="Lawrence Berkeley National Laboratory"/>
            <person name="Steindorff A."/>
            <person name="Hensen N."/>
            <person name="Bonometti L."/>
            <person name="Westerberg I."/>
            <person name="Brannstrom I.O."/>
            <person name="Guillou S."/>
            <person name="Cros-Aarteil S."/>
            <person name="Calhoun S."/>
            <person name="Haridas S."/>
            <person name="Kuo A."/>
            <person name="Mondo S."/>
            <person name="Pangilinan J."/>
            <person name="Riley R."/>
            <person name="Labutti K."/>
            <person name="Andreopoulos B."/>
            <person name="Lipzen A."/>
            <person name="Chen C."/>
            <person name="Yanf M."/>
            <person name="Daum C."/>
            <person name="Ng V."/>
            <person name="Clum A."/>
            <person name="Ohm R."/>
            <person name="Martin F."/>
            <person name="Silar P."/>
            <person name="Natvig D."/>
            <person name="Lalanne C."/>
            <person name="Gautier V."/>
            <person name="Ament-Velasquez S.L."/>
            <person name="Kruys A."/>
            <person name="Hutchinson M.I."/>
            <person name="Powell A.J."/>
            <person name="Barry K."/>
            <person name="Miller A.N."/>
            <person name="Grigoriev I.V."/>
            <person name="Debuchy R."/>
            <person name="Gladieux P."/>
            <person name="Thoren M.H."/>
            <person name="Johannesson H."/>
        </authorList>
    </citation>
    <scope>NUCLEOTIDE SEQUENCE</scope>
    <source>
        <strain evidence="3">PSN309</strain>
    </source>
</reference>
<feature type="transmembrane region" description="Helical" evidence="2">
    <location>
        <begin position="372"/>
        <end position="389"/>
    </location>
</feature>
<dbReference type="Proteomes" id="UP001302126">
    <property type="component" value="Unassembled WGS sequence"/>
</dbReference>
<reference evidence="3" key="1">
    <citation type="journal article" date="2023" name="Mol. Phylogenet. Evol.">
        <title>Genome-scale phylogeny and comparative genomics of the fungal order Sordariales.</title>
        <authorList>
            <person name="Hensen N."/>
            <person name="Bonometti L."/>
            <person name="Westerberg I."/>
            <person name="Brannstrom I.O."/>
            <person name="Guillou S."/>
            <person name="Cros-Aarteil S."/>
            <person name="Calhoun S."/>
            <person name="Haridas S."/>
            <person name="Kuo A."/>
            <person name="Mondo S."/>
            <person name="Pangilinan J."/>
            <person name="Riley R."/>
            <person name="LaButti K."/>
            <person name="Andreopoulos B."/>
            <person name="Lipzen A."/>
            <person name="Chen C."/>
            <person name="Yan M."/>
            <person name="Daum C."/>
            <person name="Ng V."/>
            <person name="Clum A."/>
            <person name="Steindorff A."/>
            <person name="Ohm R.A."/>
            <person name="Martin F."/>
            <person name="Silar P."/>
            <person name="Natvig D.O."/>
            <person name="Lalanne C."/>
            <person name="Gautier V."/>
            <person name="Ament-Velasquez S.L."/>
            <person name="Kruys A."/>
            <person name="Hutchinson M.I."/>
            <person name="Powell A.J."/>
            <person name="Barry K."/>
            <person name="Miller A.N."/>
            <person name="Grigoriev I.V."/>
            <person name="Debuchy R."/>
            <person name="Gladieux P."/>
            <person name="Hiltunen Thoren M."/>
            <person name="Johannesson H."/>
        </authorList>
    </citation>
    <scope>NUCLEOTIDE SEQUENCE</scope>
    <source>
        <strain evidence="3">PSN309</strain>
    </source>
</reference>
<proteinExistence type="predicted"/>
<feature type="transmembrane region" description="Helical" evidence="2">
    <location>
        <begin position="442"/>
        <end position="462"/>
    </location>
</feature>
<dbReference type="PANTHER" id="PTHR12459:SF15">
    <property type="entry name" value="TRANSMEMBRANE PROTEIN 135"/>
    <property type="match status" value="1"/>
</dbReference>